<feature type="domain" description="STAS" evidence="1">
    <location>
        <begin position="1"/>
        <end position="104"/>
    </location>
</feature>
<evidence type="ECO:0000313" key="3">
    <source>
        <dbReference type="Proteomes" id="UP000199323"/>
    </source>
</evidence>
<reference evidence="2 3" key="1">
    <citation type="submission" date="2016-10" db="EMBL/GenBank/DDBJ databases">
        <authorList>
            <person name="de Groot N.N."/>
        </authorList>
    </citation>
    <scope>NUCLEOTIDE SEQUENCE [LARGE SCALE GENOMIC DNA]</scope>
    <source>
        <strain evidence="2 3">CGMCC 4.3510</strain>
    </source>
</reference>
<dbReference type="SUPFAM" id="SSF52091">
    <property type="entry name" value="SpoIIaa-like"/>
    <property type="match status" value="1"/>
</dbReference>
<dbReference type="Gene3D" id="3.30.750.24">
    <property type="entry name" value="STAS domain"/>
    <property type="match status" value="1"/>
</dbReference>
<protein>
    <submittedName>
        <fullName evidence="2">Anti-anti-sigma factor</fullName>
    </submittedName>
</protein>
<dbReference type="GO" id="GO:0043856">
    <property type="term" value="F:anti-sigma factor antagonist activity"/>
    <property type="evidence" value="ECO:0007669"/>
    <property type="project" value="TreeGrafter"/>
</dbReference>
<organism evidence="2 3">
    <name type="scientific">Actinacidiphila alni</name>
    <dbReference type="NCBI Taxonomy" id="380248"/>
    <lineage>
        <taxon>Bacteria</taxon>
        <taxon>Bacillati</taxon>
        <taxon>Actinomycetota</taxon>
        <taxon>Actinomycetes</taxon>
        <taxon>Kitasatosporales</taxon>
        <taxon>Streptomycetaceae</taxon>
        <taxon>Actinacidiphila</taxon>
    </lineage>
</organism>
<dbReference type="AlphaFoldDB" id="A0A1I2MIR6"/>
<dbReference type="Pfam" id="PF01740">
    <property type="entry name" value="STAS"/>
    <property type="match status" value="1"/>
</dbReference>
<dbReference type="PANTHER" id="PTHR33495">
    <property type="entry name" value="ANTI-SIGMA FACTOR ANTAGONIST TM_1081-RELATED-RELATED"/>
    <property type="match status" value="1"/>
</dbReference>
<dbReference type="PROSITE" id="PS50801">
    <property type="entry name" value="STAS"/>
    <property type="match status" value="1"/>
</dbReference>
<name>A0A1I2MIR6_9ACTN</name>
<accession>A0A1I2MIR6</accession>
<dbReference type="InterPro" id="IPR002645">
    <property type="entry name" value="STAS_dom"/>
</dbReference>
<proteinExistence type="predicted"/>
<evidence type="ECO:0000259" key="1">
    <source>
        <dbReference type="PROSITE" id="PS50801"/>
    </source>
</evidence>
<dbReference type="InterPro" id="IPR036513">
    <property type="entry name" value="STAS_dom_sf"/>
</dbReference>
<sequence>MSKNKRPPADLPVVTVAGDLDASNLGPLDAQLKAAADGAPGVILDISAVTFGDSTFLNLLIRTHRTTDLRIAGLHPPVDRLFHLVGVDTVLKIFPTVADARSTRA</sequence>
<dbReference type="PANTHER" id="PTHR33495:SF2">
    <property type="entry name" value="ANTI-SIGMA FACTOR ANTAGONIST TM_1081-RELATED"/>
    <property type="match status" value="1"/>
</dbReference>
<evidence type="ECO:0000313" key="2">
    <source>
        <dbReference type="EMBL" id="SFF90928.1"/>
    </source>
</evidence>
<dbReference type="EMBL" id="FONG01000036">
    <property type="protein sequence ID" value="SFF90928.1"/>
    <property type="molecule type" value="Genomic_DNA"/>
</dbReference>
<dbReference type="STRING" id="380248.SAMN05216251_13618"/>
<dbReference type="CDD" id="cd07043">
    <property type="entry name" value="STAS_anti-anti-sigma_factors"/>
    <property type="match status" value="1"/>
</dbReference>
<dbReference type="Proteomes" id="UP000199323">
    <property type="component" value="Unassembled WGS sequence"/>
</dbReference>
<keyword evidence="3" id="KW-1185">Reference proteome</keyword>
<gene>
    <name evidence="2" type="ORF">SAMN05216251_13618</name>
</gene>
<dbReference type="OrthoDB" id="4262547at2"/>
<dbReference type="RefSeq" id="WP_093717756.1">
    <property type="nucleotide sequence ID" value="NZ_FONG01000036.1"/>
</dbReference>